<gene>
    <name evidence="2" type="ORF">AUJ66_06615</name>
</gene>
<sequence length="716" mass="77098">MPWVPYKKTIQGDNGSESQVGGRWIPYNENSATTHTPTPEPSAYEKIGAFVGGIANFAKEIPGMVLSPVVKTGLSIGELFQPDNYIKKNNIPTDVSVNVFGNEVKSVQRSGYERNTAYAKGDITKEQLAGGALLDTVDIFATILSPLEGILANAGKKLVLDSVKRYGPETFGEIFREGSRILGKQGVDEAIKKGGGKITAETTDIIIKQGMESLGKKGILKGDKLISKAGLTNLIKNPLVAGGAGYGAGYGLATGMQQNQGALDLAKSTAKGTVFGIGGGIALHTLGKIVTGATSKISSSIANKRAGAEAVTEARNTIKAAEELLGHKLGSTETKQITKSVFNGASKDDVIKSIINEADNAKVNLDTDKIVRATDNYFGNSDIQSADIFDVPETTRVSSEIVLAKTPTEIEKLIPDFVPVAERPALIKRLFLVKNPDEVANILDGYNPTAKKEKLATQISKTENEKSIVKMITGIVPEKEVASVAKDFSPMKDPSQIANVLDGYKPKTTTEPVIPQNPVEKPVTTKNPVIPEQKTKVQGYTGTGVERERGAARSVREKALASGMDSFDIPTYKQLETKKIFQTKVPDFVDNTPTNEVIDVAMGRASAPDGIPPELVFIDLAKKADLSGDYALLERLANESSLIEEATTMGQRIQAWSLLNEFSPSKILIDIKKAYMKEGGENARREIIKKTEIMRKELDFKIEDARGILNSLICKT</sequence>
<organism evidence="2 3">
    <name type="scientific">Candidatus Desantisbacteria bacterium CG1_02_38_46</name>
    <dbReference type="NCBI Taxonomy" id="1817893"/>
    <lineage>
        <taxon>Bacteria</taxon>
        <taxon>Candidatus Desantisiibacteriota</taxon>
    </lineage>
</organism>
<evidence type="ECO:0000313" key="3">
    <source>
        <dbReference type="Proteomes" id="UP000182278"/>
    </source>
</evidence>
<evidence type="ECO:0000256" key="1">
    <source>
        <dbReference type="SAM" id="MobiDB-lite"/>
    </source>
</evidence>
<dbReference type="Proteomes" id="UP000182278">
    <property type="component" value="Unassembled WGS sequence"/>
</dbReference>
<accession>A0A1J4SAK9</accession>
<proteinExistence type="predicted"/>
<dbReference type="EMBL" id="MNUO01000102">
    <property type="protein sequence ID" value="OIN96328.1"/>
    <property type="molecule type" value="Genomic_DNA"/>
</dbReference>
<feature type="compositionally biased region" description="Polar residues" evidence="1">
    <location>
        <begin position="28"/>
        <end position="37"/>
    </location>
</feature>
<reference evidence="2 3" key="1">
    <citation type="journal article" date="2016" name="Environ. Microbiol.">
        <title>Genomic resolution of a cold subsurface aquifer community provides metabolic insights for novel microbes adapted to high CO concentrations.</title>
        <authorList>
            <person name="Probst A.J."/>
            <person name="Castelle C.J."/>
            <person name="Singh A."/>
            <person name="Brown C.T."/>
            <person name="Anantharaman K."/>
            <person name="Sharon I."/>
            <person name="Hug L.A."/>
            <person name="Burstein D."/>
            <person name="Emerson J.B."/>
            <person name="Thomas B.C."/>
            <person name="Banfield J.F."/>
        </authorList>
    </citation>
    <scope>NUCLEOTIDE SEQUENCE [LARGE SCALE GENOMIC DNA]</scope>
    <source>
        <strain evidence="2">CG1_02_38_46</strain>
    </source>
</reference>
<evidence type="ECO:0000313" key="2">
    <source>
        <dbReference type="EMBL" id="OIN96328.1"/>
    </source>
</evidence>
<name>A0A1J4SAK9_9BACT</name>
<feature type="region of interest" description="Disordered" evidence="1">
    <location>
        <begin position="1"/>
        <end position="41"/>
    </location>
</feature>
<protein>
    <submittedName>
        <fullName evidence="2">Uncharacterized protein</fullName>
    </submittedName>
</protein>
<comment type="caution">
    <text evidence="2">The sequence shown here is derived from an EMBL/GenBank/DDBJ whole genome shotgun (WGS) entry which is preliminary data.</text>
</comment>
<dbReference type="AlphaFoldDB" id="A0A1J4SAK9"/>